<dbReference type="EMBL" id="MT141430">
    <property type="protein sequence ID" value="QJA61088.1"/>
    <property type="molecule type" value="Genomic_DNA"/>
</dbReference>
<evidence type="ECO:0000313" key="2">
    <source>
        <dbReference type="EMBL" id="QJA83240.1"/>
    </source>
</evidence>
<evidence type="ECO:0000313" key="1">
    <source>
        <dbReference type="EMBL" id="QJA61088.1"/>
    </source>
</evidence>
<gene>
    <name evidence="2" type="ORF">MM415A00305_0038</name>
    <name evidence="1" type="ORF">MM415B01000_0014</name>
</gene>
<name>A0A6M3KNA3_9ZZZZ</name>
<proteinExistence type="predicted"/>
<accession>A0A6M3KNA3</accession>
<sequence>MQFLCDTKDLAMPRDSITATLWRTTYNVPGAWGTNGTQSMVPVPHIEGLGSWAGKMDDRMCFLAFQQADTIFSDYAHDAYHPGDNEYARIYQCRLYYNGVHPQMVVGFSHAWSGYVGNPPKGTYSVRLGDVDFGTVKVSGPGGTTVYWYANLPDSFAAGEYTFQIYGAAEFSYTQVSVYGIWAAFLPVRL</sequence>
<reference evidence="2" key="1">
    <citation type="submission" date="2020-03" db="EMBL/GenBank/DDBJ databases">
        <title>The deep terrestrial virosphere.</title>
        <authorList>
            <person name="Holmfeldt K."/>
            <person name="Nilsson E."/>
            <person name="Simone D."/>
            <person name="Lopez-Fernandez M."/>
            <person name="Wu X."/>
            <person name="de Brujin I."/>
            <person name="Lundin D."/>
            <person name="Andersson A."/>
            <person name="Bertilsson S."/>
            <person name="Dopson M."/>
        </authorList>
    </citation>
    <scope>NUCLEOTIDE SEQUENCE</scope>
    <source>
        <strain evidence="2">MM415A00305</strain>
        <strain evidence="1">MM415B01000</strain>
    </source>
</reference>
<organism evidence="2">
    <name type="scientific">viral metagenome</name>
    <dbReference type="NCBI Taxonomy" id="1070528"/>
    <lineage>
        <taxon>unclassified sequences</taxon>
        <taxon>metagenomes</taxon>
        <taxon>organismal metagenomes</taxon>
    </lineage>
</organism>
<dbReference type="EMBL" id="MT142506">
    <property type="protein sequence ID" value="QJA83240.1"/>
    <property type="molecule type" value="Genomic_DNA"/>
</dbReference>
<dbReference type="AlphaFoldDB" id="A0A6M3KNA3"/>
<protein>
    <submittedName>
        <fullName evidence="2">Uncharacterized protein</fullName>
    </submittedName>
</protein>